<feature type="region of interest" description="Disordered" evidence="1">
    <location>
        <begin position="523"/>
        <end position="546"/>
    </location>
</feature>
<sequence>MSVQISSSESDEKSFIQTEQERILKKSNIFKQKEQCNNSCAKHPNKKAKYYVQQDISKLFCSKCALNLALKGLKIEETQEKQEKQPEIYRQQRIQSFQEQLREVLKQCSNKFQKLNNLQINSSKQLQEQKDNCNLFFEFVINIANQLKLTYLSKIENDHINQLNQVTDNISLIQQIDTQLKQYEIDITTNHENIVKNMEMKPFEDIMSRYDKKVSQVKQQIQEFNQEYIQKSIQFEYNQILTAMNKMCYNLLLNTEDSFEQVNYQIQNQNTPKIIRKATNSPINMKVFELLKGDDIYQSTCSNPVKDHILSPGKSSTQILQQQQKQKGNTFSNPVSILQNSKIESNTYTNTPENWQFKVFQDRKNHQVTPNDRDSVKHNISVADQINNNQFELNDKCFIQQSEKQNTKIEGQKQEENSNQLLNNNINQLYIQRQTKEIDRNSFEDRQLTPKHQKHFTNAIPQTFKLITNHISQKSQYQYPLVNNNLLEQKNQTEFSKKNYDSQPQQQSLTPLHQELYSRINNQQNHKQDNNMNRRTNSKQPKQPSLDQIEGKRQFILANMNIQQYTSQPNQNTTNEDTLKDRIIKELCSHPGESIYNQVLKQNCQSKQKNQKQTSKENIEQSTILRLKNISGYQCIKKQSYQQ</sequence>
<dbReference type="EMBL" id="CAJJDO010000029">
    <property type="protein sequence ID" value="CAD8156612.1"/>
    <property type="molecule type" value="Genomic_DNA"/>
</dbReference>
<keyword evidence="3" id="KW-1185">Reference proteome</keyword>
<evidence type="ECO:0000256" key="1">
    <source>
        <dbReference type="SAM" id="MobiDB-lite"/>
    </source>
</evidence>
<dbReference type="AlphaFoldDB" id="A0A8S1TYB9"/>
<comment type="caution">
    <text evidence="2">The sequence shown here is derived from an EMBL/GenBank/DDBJ whole genome shotgun (WGS) entry which is preliminary data.</text>
</comment>
<proteinExistence type="predicted"/>
<protein>
    <submittedName>
        <fullName evidence="2">Uncharacterized protein</fullName>
    </submittedName>
</protein>
<accession>A0A8S1TYB9</accession>
<evidence type="ECO:0000313" key="2">
    <source>
        <dbReference type="EMBL" id="CAD8156612.1"/>
    </source>
</evidence>
<dbReference type="OrthoDB" id="301809at2759"/>
<name>A0A8S1TYB9_9CILI</name>
<reference evidence="2" key="1">
    <citation type="submission" date="2021-01" db="EMBL/GenBank/DDBJ databases">
        <authorList>
            <consortium name="Genoscope - CEA"/>
            <person name="William W."/>
        </authorList>
    </citation>
    <scope>NUCLEOTIDE SEQUENCE</scope>
</reference>
<organism evidence="2 3">
    <name type="scientific">Paramecium pentaurelia</name>
    <dbReference type="NCBI Taxonomy" id="43138"/>
    <lineage>
        <taxon>Eukaryota</taxon>
        <taxon>Sar</taxon>
        <taxon>Alveolata</taxon>
        <taxon>Ciliophora</taxon>
        <taxon>Intramacronucleata</taxon>
        <taxon>Oligohymenophorea</taxon>
        <taxon>Peniculida</taxon>
        <taxon>Parameciidae</taxon>
        <taxon>Paramecium</taxon>
    </lineage>
</organism>
<evidence type="ECO:0000313" key="3">
    <source>
        <dbReference type="Proteomes" id="UP000689195"/>
    </source>
</evidence>
<gene>
    <name evidence="2" type="ORF">PPENT_87.1.T0290081</name>
</gene>
<dbReference type="Proteomes" id="UP000689195">
    <property type="component" value="Unassembled WGS sequence"/>
</dbReference>